<dbReference type="Pfam" id="PF01370">
    <property type="entry name" value="Epimerase"/>
    <property type="match status" value="1"/>
</dbReference>
<comment type="similarity">
    <text evidence="1">Belongs to the NAD(P)-dependent epimerase/dehydratase family.</text>
</comment>
<dbReference type="Proteomes" id="UP000604391">
    <property type="component" value="Unassembled WGS sequence"/>
</dbReference>
<gene>
    <name evidence="3" type="ORF">H1011_01485</name>
</gene>
<dbReference type="SUPFAM" id="SSF51735">
    <property type="entry name" value="NAD(P)-binding Rossmann-fold domains"/>
    <property type="match status" value="1"/>
</dbReference>
<dbReference type="EMBL" id="DVAD01000007">
    <property type="protein sequence ID" value="HIJ99479.1"/>
    <property type="molecule type" value="Genomic_DNA"/>
</dbReference>
<organism evidence="3 4">
    <name type="scientific">Candidatus Undinarchaeum marinum</name>
    <dbReference type="NCBI Taxonomy" id="2756141"/>
    <lineage>
        <taxon>Archaea</taxon>
        <taxon>Candidatus Undinarchaeota</taxon>
        <taxon>Candidatus Undinarchaeia</taxon>
        <taxon>Candidatus Undinarchaeales</taxon>
        <taxon>Candidatus Undinarchaeaceae</taxon>
        <taxon>Candidatus Undinarchaeum</taxon>
    </lineage>
</organism>
<dbReference type="PANTHER" id="PTHR43725:SF53">
    <property type="entry name" value="UDP-ARABINOSE 4-EPIMERASE 1"/>
    <property type="match status" value="1"/>
</dbReference>
<evidence type="ECO:0000256" key="1">
    <source>
        <dbReference type="ARBA" id="ARBA00007637"/>
    </source>
</evidence>
<evidence type="ECO:0000313" key="4">
    <source>
        <dbReference type="Proteomes" id="UP000604391"/>
    </source>
</evidence>
<evidence type="ECO:0000313" key="3">
    <source>
        <dbReference type="EMBL" id="HIJ99479.1"/>
    </source>
</evidence>
<dbReference type="InterPro" id="IPR001509">
    <property type="entry name" value="Epimerase_deHydtase"/>
</dbReference>
<sequence length="292" mass="31616">MKVLVTGGAGFIGPYLVGALKNTGHEVVILDNFSSGNKSNLEGSSAKIVEGDIRNLENVESAMEGCELVFHLAAQSSVQRSMENPEEDSEINVLGTENVLEAAEKAGVKKLVFFSSAAVYGNPLEFPVTEETETKPISPYGESKLAAEKLCAESSIPTFILRIFNIYGNGGQGVITKMLVEANLGRSPEIYGDGEQTRDFLYVKDLVRACILCLENESGKSTILNIASGEETSINDIVSAMENALGKELNVVKTTEKEGDIKRSWTSISRASEKIGYRPEYSIEDGIKDMLK</sequence>
<comment type="caution">
    <text evidence="3">The sequence shown here is derived from an EMBL/GenBank/DDBJ whole genome shotgun (WGS) entry which is preliminary data.</text>
</comment>
<reference evidence="3 4" key="1">
    <citation type="journal article" name="Nat. Commun.">
        <title>Undinarchaeota illuminate DPANN phylogeny and the impact of gene transfer on archaeal evolution.</title>
        <authorList>
            <person name="Dombrowski N."/>
            <person name="Williams T.A."/>
            <person name="Sun J."/>
            <person name="Woodcroft B.J."/>
            <person name="Lee J.H."/>
            <person name="Minh B.Q."/>
            <person name="Rinke C."/>
            <person name="Spang A."/>
        </authorList>
    </citation>
    <scope>NUCLEOTIDE SEQUENCE [LARGE SCALE GENOMIC DNA]</scope>
    <source>
        <strain evidence="3">MAG_bin17</strain>
    </source>
</reference>
<keyword evidence="4" id="KW-1185">Reference proteome</keyword>
<dbReference type="InterPro" id="IPR036291">
    <property type="entry name" value="NAD(P)-bd_dom_sf"/>
</dbReference>
<evidence type="ECO:0000259" key="2">
    <source>
        <dbReference type="Pfam" id="PF01370"/>
    </source>
</evidence>
<accession>A0A832X536</accession>
<dbReference type="Gene3D" id="3.40.50.720">
    <property type="entry name" value="NAD(P)-binding Rossmann-like Domain"/>
    <property type="match status" value="1"/>
</dbReference>
<dbReference type="AlphaFoldDB" id="A0A832X536"/>
<dbReference type="PRINTS" id="PR01713">
    <property type="entry name" value="NUCEPIMERASE"/>
</dbReference>
<protein>
    <submittedName>
        <fullName evidence="3">GDP-mannose 4,6-dehydratase</fullName>
    </submittedName>
</protein>
<name>A0A832X536_9ARCH</name>
<feature type="domain" description="NAD-dependent epimerase/dehydratase" evidence="2">
    <location>
        <begin position="3"/>
        <end position="227"/>
    </location>
</feature>
<dbReference type="PANTHER" id="PTHR43725">
    <property type="entry name" value="UDP-GLUCOSE 4-EPIMERASE"/>
    <property type="match status" value="1"/>
</dbReference>
<proteinExistence type="inferred from homology"/>